<dbReference type="Proteomes" id="UP000325372">
    <property type="component" value="Unassembled WGS sequence"/>
</dbReference>
<comment type="caution">
    <text evidence="3">The sequence shown here is derived from an EMBL/GenBank/DDBJ whole genome shotgun (WGS) entry which is preliminary data.</text>
</comment>
<evidence type="ECO:0000259" key="2">
    <source>
        <dbReference type="PROSITE" id="PS50995"/>
    </source>
</evidence>
<dbReference type="InterPro" id="IPR039422">
    <property type="entry name" value="MarR/SlyA-like"/>
</dbReference>
<dbReference type="CDD" id="cd00090">
    <property type="entry name" value="HTH_ARSR"/>
    <property type="match status" value="1"/>
</dbReference>
<dbReference type="NCBIfam" id="TIGR04176">
    <property type="entry name" value="MarR_EPS"/>
    <property type="match status" value="1"/>
</dbReference>
<proteinExistence type="predicted"/>
<organism evidence="3 4">
    <name type="scientific">Marinihelvus fidelis</name>
    <dbReference type="NCBI Taxonomy" id="2613842"/>
    <lineage>
        <taxon>Bacteria</taxon>
        <taxon>Pseudomonadati</taxon>
        <taxon>Pseudomonadota</taxon>
        <taxon>Gammaproteobacteria</taxon>
        <taxon>Chromatiales</taxon>
        <taxon>Wenzhouxiangellaceae</taxon>
        <taxon>Marinihelvus</taxon>
    </lineage>
</organism>
<evidence type="ECO:0000256" key="1">
    <source>
        <dbReference type="SAM" id="Coils"/>
    </source>
</evidence>
<dbReference type="GO" id="GO:0003700">
    <property type="term" value="F:DNA-binding transcription factor activity"/>
    <property type="evidence" value="ECO:0007669"/>
    <property type="project" value="InterPro"/>
</dbReference>
<accession>A0A5N0TG17</accession>
<keyword evidence="1" id="KW-0175">Coiled coil</keyword>
<name>A0A5N0TG17_9GAMM</name>
<gene>
    <name evidence="3" type="ORF">F3N42_01515</name>
</gene>
<dbReference type="InterPro" id="IPR036388">
    <property type="entry name" value="WH-like_DNA-bd_sf"/>
</dbReference>
<dbReference type="Gene3D" id="1.10.10.10">
    <property type="entry name" value="Winged helix-like DNA-binding domain superfamily/Winged helix DNA-binding domain"/>
    <property type="match status" value="1"/>
</dbReference>
<sequence>MMSNPNETQFRLLRYLDSHPQVSQRELAEHLGVSLGKTNYCLRALVEKGLVKARNFRNSQNKRAYLYKLTPQGIEAKARITARFLKRRMDEYERLKGEIEQLQREVNGEGGE</sequence>
<dbReference type="InterPro" id="IPR011991">
    <property type="entry name" value="ArsR-like_HTH"/>
</dbReference>
<dbReference type="PROSITE" id="PS50995">
    <property type="entry name" value="HTH_MARR_2"/>
    <property type="match status" value="1"/>
</dbReference>
<dbReference type="SUPFAM" id="SSF46785">
    <property type="entry name" value="Winged helix' DNA-binding domain"/>
    <property type="match status" value="1"/>
</dbReference>
<dbReference type="Pfam" id="PF13412">
    <property type="entry name" value="HTH_24"/>
    <property type="match status" value="1"/>
</dbReference>
<evidence type="ECO:0000313" key="3">
    <source>
        <dbReference type="EMBL" id="KAA9133067.1"/>
    </source>
</evidence>
<dbReference type="InterPro" id="IPR036390">
    <property type="entry name" value="WH_DNA-bd_sf"/>
</dbReference>
<dbReference type="InterPro" id="IPR026433">
    <property type="entry name" value="MarR_EPS"/>
</dbReference>
<reference evidence="3 4" key="1">
    <citation type="submission" date="2019-09" db="EMBL/GenBank/DDBJ databases">
        <title>Wenzhouxiangella sp. Genome sequencing and assembly.</title>
        <authorList>
            <person name="Zhang R."/>
        </authorList>
    </citation>
    <scope>NUCLEOTIDE SEQUENCE [LARGE SCALE GENOMIC DNA]</scope>
    <source>
        <strain evidence="3 4">W260</strain>
    </source>
</reference>
<dbReference type="SMART" id="SM00347">
    <property type="entry name" value="HTH_MARR"/>
    <property type="match status" value="1"/>
</dbReference>
<feature type="domain" description="HTH marR-type" evidence="2">
    <location>
        <begin position="1"/>
        <end position="112"/>
    </location>
</feature>
<keyword evidence="4" id="KW-1185">Reference proteome</keyword>
<protein>
    <submittedName>
        <fullName evidence="3">MarR family EPS-associated transcriptional regulator</fullName>
    </submittedName>
</protein>
<dbReference type="GO" id="GO:0006950">
    <property type="term" value="P:response to stress"/>
    <property type="evidence" value="ECO:0007669"/>
    <property type="project" value="TreeGrafter"/>
</dbReference>
<dbReference type="PANTHER" id="PTHR33164:SF43">
    <property type="entry name" value="HTH-TYPE TRANSCRIPTIONAL REPRESSOR YETL"/>
    <property type="match status" value="1"/>
</dbReference>
<dbReference type="InterPro" id="IPR000835">
    <property type="entry name" value="HTH_MarR-typ"/>
</dbReference>
<dbReference type="PANTHER" id="PTHR33164">
    <property type="entry name" value="TRANSCRIPTIONAL REGULATOR, MARR FAMILY"/>
    <property type="match status" value="1"/>
</dbReference>
<dbReference type="AlphaFoldDB" id="A0A5N0TG17"/>
<dbReference type="EMBL" id="VYXP01000002">
    <property type="protein sequence ID" value="KAA9133067.1"/>
    <property type="molecule type" value="Genomic_DNA"/>
</dbReference>
<feature type="coiled-coil region" evidence="1">
    <location>
        <begin position="82"/>
        <end position="112"/>
    </location>
</feature>
<evidence type="ECO:0000313" key="4">
    <source>
        <dbReference type="Proteomes" id="UP000325372"/>
    </source>
</evidence>